<dbReference type="Proteomes" id="UP001419268">
    <property type="component" value="Unassembled WGS sequence"/>
</dbReference>
<organism evidence="1 2">
    <name type="scientific">Stephania cephalantha</name>
    <dbReference type="NCBI Taxonomy" id="152367"/>
    <lineage>
        <taxon>Eukaryota</taxon>
        <taxon>Viridiplantae</taxon>
        <taxon>Streptophyta</taxon>
        <taxon>Embryophyta</taxon>
        <taxon>Tracheophyta</taxon>
        <taxon>Spermatophyta</taxon>
        <taxon>Magnoliopsida</taxon>
        <taxon>Ranunculales</taxon>
        <taxon>Menispermaceae</taxon>
        <taxon>Menispermoideae</taxon>
        <taxon>Cissampelideae</taxon>
        <taxon>Stephania</taxon>
    </lineage>
</organism>
<keyword evidence="2" id="KW-1185">Reference proteome</keyword>
<dbReference type="EMBL" id="JBBNAG010000003">
    <property type="protein sequence ID" value="KAK9148150.1"/>
    <property type="molecule type" value="Genomic_DNA"/>
</dbReference>
<gene>
    <name evidence="1" type="ORF">Scep_006907</name>
</gene>
<sequence>MGCKEMEEGKMLDWTMRIQVFSHLCSMKVSSLLFYVYVDFVEKCTILYAQESTDSQHHEILLEAI</sequence>
<name>A0AAP0PNC4_9MAGN</name>
<dbReference type="AlphaFoldDB" id="A0AAP0PNC4"/>
<comment type="caution">
    <text evidence="1">The sequence shown here is derived from an EMBL/GenBank/DDBJ whole genome shotgun (WGS) entry which is preliminary data.</text>
</comment>
<evidence type="ECO:0000313" key="1">
    <source>
        <dbReference type="EMBL" id="KAK9148150.1"/>
    </source>
</evidence>
<reference evidence="1 2" key="1">
    <citation type="submission" date="2024-01" db="EMBL/GenBank/DDBJ databases">
        <title>Genome assemblies of Stephania.</title>
        <authorList>
            <person name="Yang L."/>
        </authorList>
    </citation>
    <scope>NUCLEOTIDE SEQUENCE [LARGE SCALE GENOMIC DNA]</scope>
    <source>
        <strain evidence="1">JXDWG</strain>
        <tissue evidence="1">Leaf</tissue>
    </source>
</reference>
<protein>
    <submittedName>
        <fullName evidence="1">Uncharacterized protein</fullName>
    </submittedName>
</protein>
<evidence type="ECO:0000313" key="2">
    <source>
        <dbReference type="Proteomes" id="UP001419268"/>
    </source>
</evidence>
<proteinExistence type="predicted"/>
<accession>A0AAP0PNC4</accession>